<dbReference type="InterPro" id="IPR000719">
    <property type="entry name" value="Prot_kinase_dom"/>
</dbReference>
<keyword evidence="5 11" id="KW-0732">Signal</keyword>
<dbReference type="InterPro" id="IPR011009">
    <property type="entry name" value="Kinase-like_dom_sf"/>
</dbReference>
<keyword evidence="10" id="KW-0472">Membrane</keyword>
<keyword evidence="8" id="KW-0067">ATP-binding</keyword>
<name>A0A8T2R5K7_CERRI</name>
<dbReference type="GO" id="GO:0016020">
    <property type="term" value="C:membrane"/>
    <property type="evidence" value="ECO:0007669"/>
    <property type="project" value="UniProtKB-SubCell"/>
</dbReference>
<dbReference type="Gene3D" id="3.30.200.20">
    <property type="entry name" value="Phosphorylase Kinase, domain 1"/>
    <property type="match status" value="1"/>
</dbReference>
<dbReference type="SUPFAM" id="SSF56112">
    <property type="entry name" value="Protein kinase-like (PK-like)"/>
    <property type="match status" value="1"/>
</dbReference>
<evidence type="ECO:0000313" key="14">
    <source>
        <dbReference type="Proteomes" id="UP000825935"/>
    </source>
</evidence>
<evidence type="ECO:0000256" key="2">
    <source>
        <dbReference type="ARBA" id="ARBA00008536"/>
    </source>
</evidence>
<dbReference type="SUPFAM" id="SSF49899">
    <property type="entry name" value="Concanavalin A-like lectins/glucanases"/>
    <property type="match status" value="1"/>
</dbReference>
<evidence type="ECO:0000313" key="13">
    <source>
        <dbReference type="EMBL" id="KAH7291672.1"/>
    </source>
</evidence>
<dbReference type="SMART" id="SM00220">
    <property type="entry name" value="S_TKc"/>
    <property type="match status" value="1"/>
</dbReference>
<organism evidence="13 14">
    <name type="scientific">Ceratopteris richardii</name>
    <name type="common">Triangle waterfern</name>
    <dbReference type="NCBI Taxonomy" id="49495"/>
    <lineage>
        <taxon>Eukaryota</taxon>
        <taxon>Viridiplantae</taxon>
        <taxon>Streptophyta</taxon>
        <taxon>Embryophyta</taxon>
        <taxon>Tracheophyta</taxon>
        <taxon>Polypodiopsida</taxon>
        <taxon>Polypodiidae</taxon>
        <taxon>Polypodiales</taxon>
        <taxon>Pteridineae</taxon>
        <taxon>Pteridaceae</taxon>
        <taxon>Parkerioideae</taxon>
        <taxon>Ceratopteris</taxon>
    </lineage>
</organism>
<protein>
    <recommendedName>
        <fullName evidence="12">Protein kinase domain-containing protein</fullName>
    </recommendedName>
</protein>
<evidence type="ECO:0000256" key="5">
    <source>
        <dbReference type="ARBA" id="ARBA00022729"/>
    </source>
</evidence>
<dbReference type="Pfam" id="PF07714">
    <property type="entry name" value="PK_Tyr_Ser-Thr"/>
    <property type="match status" value="1"/>
</dbReference>
<reference evidence="13" key="1">
    <citation type="submission" date="2021-08" db="EMBL/GenBank/DDBJ databases">
        <title>WGS assembly of Ceratopteris richardii.</title>
        <authorList>
            <person name="Marchant D.B."/>
            <person name="Chen G."/>
            <person name="Jenkins J."/>
            <person name="Shu S."/>
            <person name="Leebens-Mack J."/>
            <person name="Grimwood J."/>
            <person name="Schmutz J."/>
            <person name="Soltis P."/>
            <person name="Soltis D."/>
            <person name="Chen Z.-H."/>
        </authorList>
    </citation>
    <scope>NUCLEOTIDE SEQUENCE</scope>
    <source>
        <strain evidence="13">Whitten #5841</strain>
        <tissue evidence="13">Leaf</tissue>
    </source>
</reference>
<dbReference type="AlphaFoldDB" id="A0A8T2R5K7"/>
<dbReference type="GO" id="GO:0005524">
    <property type="term" value="F:ATP binding"/>
    <property type="evidence" value="ECO:0007669"/>
    <property type="project" value="UniProtKB-KW"/>
</dbReference>
<gene>
    <name evidence="13" type="ORF">KP509_29G028200</name>
</gene>
<dbReference type="GO" id="GO:0004672">
    <property type="term" value="F:protein kinase activity"/>
    <property type="evidence" value="ECO:0007669"/>
    <property type="project" value="InterPro"/>
</dbReference>
<dbReference type="InterPro" id="IPR008271">
    <property type="entry name" value="Ser/Thr_kinase_AS"/>
</dbReference>
<proteinExistence type="inferred from homology"/>
<dbReference type="EMBL" id="CM035434">
    <property type="protein sequence ID" value="KAH7291672.1"/>
    <property type="molecule type" value="Genomic_DNA"/>
</dbReference>
<dbReference type="CDD" id="cd06899">
    <property type="entry name" value="lectin_legume_LecRK_Arcelin_ConA"/>
    <property type="match status" value="1"/>
</dbReference>
<comment type="caution">
    <text evidence="13">The sequence shown here is derived from an EMBL/GenBank/DDBJ whole genome shotgun (WGS) entry which is preliminary data.</text>
</comment>
<evidence type="ECO:0000256" key="10">
    <source>
        <dbReference type="ARBA" id="ARBA00023136"/>
    </source>
</evidence>
<evidence type="ECO:0000256" key="6">
    <source>
        <dbReference type="ARBA" id="ARBA00022734"/>
    </source>
</evidence>
<dbReference type="PANTHER" id="PTHR27007">
    <property type="match status" value="1"/>
</dbReference>
<evidence type="ECO:0000256" key="11">
    <source>
        <dbReference type="SAM" id="SignalP"/>
    </source>
</evidence>
<keyword evidence="4" id="KW-0812">Transmembrane</keyword>
<evidence type="ECO:0000256" key="1">
    <source>
        <dbReference type="ARBA" id="ARBA00004479"/>
    </source>
</evidence>
<dbReference type="InterPro" id="IPR001245">
    <property type="entry name" value="Ser-Thr/Tyr_kinase_cat_dom"/>
</dbReference>
<dbReference type="InterPro" id="IPR013320">
    <property type="entry name" value="ConA-like_dom_sf"/>
</dbReference>
<evidence type="ECO:0000256" key="8">
    <source>
        <dbReference type="ARBA" id="ARBA00022840"/>
    </source>
</evidence>
<feature type="domain" description="Protein kinase" evidence="12">
    <location>
        <begin position="328"/>
        <end position="614"/>
    </location>
</feature>
<keyword evidence="14" id="KW-1185">Reference proteome</keyword>
<keyword evidence="9" id="KW-1133">Transmembrane helix</keyword>
<comment type="similarity">
    <text evidence="2">In the N-terminal section; belongs to the leguminous lectin family.</text>
</comment>
<dbReference type="InterPro" id="IPR001220">
    <property type="entry name" value="Legume_lectin_dom"/>
</dbReference>
<dbReference type="OrthoDB" id="4062651at2759"/>
<evidence type="ECO:0000256" key="7">
    <source>
        <dbReference type="ARBA" id="ARBA00022741"/>
    </source>
</evidence>
<accession>A0A8T2R5K7</accession>
<comment type="similarity">
    <text evidence="3">In the C-terminal section; belongs to the protein kinase superfamily. Ser/Thr protein kinase family.</text>
</comment>
<sequence length="645" mass="71478">MTSINNLTLLLSFLFAGASVLALHVSGNQEDCNRVISQLDVCLQGFDAGIPYQTIDSLIHLTADPSTTAMNVPKYNVGRVRYKYRLPFNGNDRRSNGNFPSFATTFTFQIKTFTKYNDSGDGIAFAITTDAMTPENSTGRFLGLMQEEVRARHQRFVALEFDTFQNFEPGFHDPSASHIGIDVSNLTSLKVVDTSNSSVPLYLYKNYTIKTWLTYNSSDSMVSVWATNDSTALERPLTPILQVQSNLSELFQNDTDIYAVITAASGNNSQHTILYSWNLAIEGSPNRNRMPLKLLSLLTAVPLLVVLSLASRAICRWRANYGSILALQAASRPVLRYRYRQLFRATSGFRDGTQVAVKQMTNGHADVTVVAKEVQIISGIQHRYLLTLKGWCLKPKERVCCCPGAGETLLVFEYMPKGSLSSHLHGINRGPALDSVTRLKIIHDVAVALEFLHSCLTPTGFVLHRDVKAANVLLTENMEAKLGDFGLARFISHHQILSEEPAGTRGYLAPEIIMREVSTKSDVYSFGILIIEIASGISPHDEQRIVPYAVLGDWLYSKRKNILEALDTSLHPMGSESEMWGSVLHLGLVCCQANPETRPEMTEVLRVLRNSEILEVPASWECAEGISNSGCSSTTSQFYSLDHSL</sequence>
<dbReference type="Gene3D" id="2.60.120.200">
    <property type="match status" value="1"/>
</dbReference>
<evidence type="ECO:0000256" key="9">
    <source>
        <dbReference type="ARBA" id="ARBA00022989"/>
    </source>
</evidence>
<feature type="signal peptide" evidence="11">
    <location>
        <begin position="1"/>
        <end position="22"/>
    </location>
</feature>
<dbReference type="GO" id="GO:0030246">
    <property type="term" value="F:carbohydrate binding"/>
    <property type="evidence" value="ECO:0007669"/>
    <property type="project" value="UniProtKB-KW"/>
</dbReference>
<dbReference type="PROSITE" id="PS00108">
    <property type="entry name" value="PROTEIN_KINASE_ST"/>
    <property type="match status" value="1"/>
</dbReference>
<dbReference type="PROSITE" id="PS50011">
    <property type="entry name" value="PROTEIN_KINASE_DOM"/>
    <property type="match status" value="1"/>
</dbReference>
<evidence type="ECO:0000256" key="4">
    <source>
        <dbReference type="ARBA" id="ARBA00022692"/>
    </source>
</evidence>
<keyword evidence="7" id="KW-0547">Nucleotide-binding</keyword>
<dbReference type="Proteomes" id="UP000825935">
    <property type="component" value="Chromosome 29"/>
</dbReference>
<evidence type="ECO:0000256" key="3">
    <source>
        <dbReference type="ARBA" id="ARBA00010217"/>
    </source>
</evidence>
<comment type="subcellular location">
    <subcellularLocation>
        <location evidence="1">Membrane</location>
        <topology evidence="1">Single-pass type I membrane protein</topology>
    </subcellularLocation>
</comment>
<dbReference type="Pfam" id="PF00139">
    <property type="entry name" value="Lectin_legB"/>
    <property type="match status" value="1"/>
</dbReference>
<feature type="chain" id="PRO_5035848177" description="Protein kinase domain-containing protein" evidence="11">
    <location>
        <begin position="23"/>
        <end position="645"/>
    </location>
</feature>
<dbReference type="Gene3D" id="1.10.510.10">
    <property type="entry name" value="Transferase(Phosphotransferase) domain 1"/>
    <property type="match status" value="1"/>
</dbReference>
<dbReference type="InterPro" id="IPR050528">
    <property type="entry name" value="L-type_Lectin-RKs"/>
</dbReference>
<keyword evidence="6" id="KW-0430">Lectin</keyword>
<evidence type="ECO:0000259" key="12">
    <source>
        <dbReference type="PROSITE" id="PS50011"/>
    </source>
</evidence>